<dbReference type="EMBL" id="CP001045">
    <property type="protein sequence ID" value="ACC74817.1"/>
    <property type="molecule type" value="Genomic_DNA"/>
</dbReference>
<gene>
    <name evidence="1" type="ordered locus">Bphy_5751</name>
</gene>
<proteinExistence type="predicted"/>
<organism evidence="1 2">
    <name type="scientific">Paraburkholderia phymatum (strain DSM 17167 / CIP 108236 / LMG 21445 / STM815)</name>
    <name type="common">Burkholderia phymatum</name>
    <dbReference type="NCBI Taxonomy" id="391038"/>
    <lineage>
        <taxon>Bacteria</taxon>
        <taxon>Pseudomonadati</taxon>
        <taxon>Pseudomonadota</taxon>
        <taxon>Betaproteobacteria</taxon>
        <taxon>Burkholderiales</taxon>
        <taxon>Burkholderiaceae</taxon>
        <taxon>Paraburkholderia</taxon>
    </lineage>
</organism>
<name>B2JV40_PARP8</name>
<dbReference type="GO" id="GO:0004386">
    <property type="term" value="F:helicase activity"/>
    <property type="evidence" value="ECO:0007669"/>
    <property type="project" value="UniProtKB-KW"/>
</dbReference>
<reference evidence="2" key="1">
    <citation type="journal article" date="2014" name="Stand. Genomic Sci.">
        <title>Complete genome sequence of Burkholderia phymatum STM815(T), a broad host range and efficient nitrogen-fixing symbiont of Mimosa species.</title>
        <authorList>
            <person name="Moulin L."/>
            <person name="Klonowska A."/>
            <person name="Caroline B."/>
            <person name="Booth K."/>
            <person name="Vriezen J.A."/>
            <person name="Melkonian R."/>
            <person name="James E.K."/>
            <person name="Young J.P."/>
            <person name="Bena G."/>
            <person name="Hauser L."/>
            <person name="Land M."/>
            <person name="Kyrpides N."/>
            <person name="Bruce D."/>
            <person name="Chain P."/>
            <person name="Copeland A."/>
            <person name="Pitluck S."/>
            <person name="Woyke T."/>
            <person name="Lizotte-Waniewski M."/>
            <person name="Bristow J."/>
            <person name="Riley M."/>
        </authorList>
    </citation>
    <scope>NUCLEOTIDE SEQUENCE [LARGE SCALE GENOMIC DNA]</scope>
    <source>
        <strain evidence="2">DSM 17167 / CIP 108236 / LMG 21445 / STM815</strain>
        <plasmid evidence="2">Plasmid pBPHY01</plasmid>
    </source>
</reference>
<dbReference type="AlphaFoldDB" id="B2JV40"/>
<keyword evidence="1" id="KW-0378">Hydrolase</keyword>
<dbReference type="Gene3D" id="3.40.50.300">
    <property type="entry name" value="P-loop containing nucleotide triphosphate hydrolases"/>
    <property type="match status" value="1"/>
</dbReference>
<keyword evidence="1" id="KW-0547">Nucleotide-binding</keyword>
<evidence type="ECO:0000313" key="2">
    <source>
        <dbReference type="Proteomes" id="UP000001192"/>
    </source>
</evidence>
<dbReference type="HOGENOM" id="CLU_421463_0_0_4"/>
<dbReference type="SUPFAM" id="SSF52540">
    <property type="entry name" value="P-loop containing nucleoside triphosphate hydrolases"/>
    <property type="match status" value="1"/>
</dbReference>
<dbReference type="Pfam" id="PF13481">
    <property type="entry name" value="AAA_25"/>
    <property type="match status" value="1"/>
</dbReference>
<keyword evidence="1" id="KW-0347">Helicase</keyword>
<accession>B2JV40</accession>
<keyword evidence="1" id="KW-0614">Plasmid</keyword>
<dbReference type="KEGG" id="bph:Bphy_5751"/>
<geneLocation type="plasmid" evidence="1 2">
    <name>pBPHY01</name>
</geneLocation>
<keyword evidence="1" id="KW-0067">ATP-binding</keyword>
<dbReference type="Proteomes" id="UP000001192">
    <property type="component" value="Plasmid pBPHY01"/>
</dbReference>
<keyword evidence="2" id="KW-1185">Reference proteome</keyword>
<sequence>MELEDSGERAIGLWINGKPAHAHAYVASKDLRAACDADRLRVAANDPACLLAPIRALTGDAPVVAVQRIFADGSKRTLGRLTPFPGCCYVIGELRDGVTMIGCEGVATGEAIAQACPTAAVVVTIGVSREREVMGEIRALYPASPRVTVADRGRRVADAARDRPAGHIETITARAAQETRSAWVSMPAEAPEGYDAWDFATERGHDALAVWMAGQGRHEYEPRYRVLSGAAITSQPIIDDLVDDVIPAHAVGAVWGASAAAKSFLVLDLAAALTECRSFFGHDVFEPVPVLLVSLEGNNGLPRRYLAWEKHNGRPVPARLHTLTQGFSLLDPRDTDDLCEAIETCGITGGVVFIDPFALATIGLEENSSADMGRAGAALNTLRERTGCTVIAVHHTGKKQENGMRGSSNLPFLLDFHLEVTRDRQSGLREWSTGKQKDAGDDLRHAFRLAPVVIGVKRNGKPLTSCVIEDCDAEMRGREDVQKPEQPRGELQRIAFDVIGEQLRRGENIGAGSGCPAGRPCIAFAQAVELLAVRLVSYEAGKRRWKASKVIEAMQPKFYATDGEWLWRV</sequence>
<evidence type="ECO:0000313" key="1">
    <source>
        <dbReference type="EMBL" id="ACC74817.1"/>
    </source>
</evidence>
<dbReference type="InterPro" id="IPR027417">
    <property type="entry name" value="P-loop_NTPase"/>
</dbReference>
<protein>
    <submittedName>
        <fullName evidence="1">Putative helicase</fullName>
    </submittedName>
</protein>